<name>A0A9Q1EAM5_SYNKA</name>
<feature type="compositionally biased region" description="Basic and acidic residues" evidence="1">
    <location>
        <begin position="34"/>
        <end position="46"/>
    </location>
</feature>
<protein>
    <submittedName>
        <fullName evidence="2">Uncharacterized protein</fullName>
    </submittedName>
</protein>
<evidence type="ECO:0000313" key="3">
    <source>
        <dbReference type="Proteomes" id="UP001152622"/>
    </source>
</evidence>
<comment type="caution">
    <text evidence="2">The sequence shown here is derived from an EMBL/GenBank/DDBJ whole genome shotgun (WGS) entry which is preliminary data.</text>
</comment>
<evidence type="ECO:0000313" key="2">
    <source>
        <dbReference type="EMBL" id="KAJ8335275.1"/>
    </source>
</evidence>
<evidence type="ECO:0000256" key="1">
    <source>
        <dbReference type="SAM" id="MobiDB-lite"/>
    </source>
</evidence>
<reference evidence="2" key="1">
    <citation type="journal article" date="2023" name="Science">
        <title>Genome structures resolve the early diversification of teleost fishes.</title>
        <authorList>
            <person name="Parey E."/>
            <person name="Louis A."/>
            <person name="Montfort J."/>
            <person name="Bouchez O."/>
            <person name="Roques C."/>
            <person name="Iampietro C."/>
            <person name="Lluch J."/>
            <person name="Castinel A."/>
            <person name="Donnadieu C."/>
            <person name="Desvignes T."/>
            <person name="Floi Bucao C."/>
            <person name="Jouanno E."/>
            <person name="Wen M."/>
            <person name="Mejri S."/>
            <person name="Dirks R."/>
            <person name="Jansen H."/>
            <person name="Henkel C."/>
            <person name="Chen W.J."/>
            <person name="Zahm M."/>
            <person name="Cabau C."/>
            <person name="Klopp C."/>
            <person name="Thompson A.W."/>
            <person name="Robinson-Rechavi M."/>
            <person name="Braasch I."/>
            <person name="Lecointre G."/>
            <person name="Bobe J."/>
            <person name="Postlethwait J.H."/>
            <person name="Berthelot C."/>
            <person name="Roest Crollius H."/>
            <person name="Guiguen Y."/>
        </authorList>
    </citation>
    <scope>NUCLEOTIDE SEQUENCE</scope>
    <source>
        <strain evidence="2">WJC10195</strain>
    </source>
</reference>
<sequence>MSNKDLTLGTRCHYASHWFPRYPQNHHSGSYKPGRKELADRYRDTVQKGSAPAESQSESPPCEGLQSSAQSLHPPGALTDKRDGSWVMALRKPAGQPREADSRGG</sequence>
<proteinExistence type="predicted"/>
<dbReference type="Proteomes" id="UP001152622">
    <property type="component" value="Chromosome 21"/>
</dbReference>
<gene>
    <name evidence="2" type="ORF">SKAU_G00409140</name>
</gene>
<accession>A0A9Q1EAM5</accession>
<dbReference type="AlphaFoldDB" id="A0A9Q1EAM5"/>
<dbReference type="EMBL" id="JAINUF010000021">
    <property type="protein sequence ID" value="KAJ8335275.1"/>
    <property type="molecule type" value="Genomic_DNA"/>
</dbReference>
<keyword evidence="3" id="KW-1185">Reference proteome</keyword>
<feature type="region of interest" description="Disordered" evidence="1">
    <location>
        <begin position="19"/>
        <end position="105"/>
    </location>
</feature>
<organism evidence="2 3">
    <name type="scientific">Synaphobranchus kaupii</name>
    <name type="common">Kaup's arrowtooth eel</name>
    <dbReference type="NCBI Taxonomy" id="118154"/>
    <lineage>
        <taxon>Eukaryota</taxon>
        <taxon>Metazoa</taxon>
        <taxon>Chordata</taxon>
        <taxon>Craniata</taxon>
        <taxon>Vertebrata</taxon>
        <taxon>Euteleostomi</taxon>
        <taxon>Actinopterygii</taxon>
        <taxon>Neopterygii</taxon>
        <taxon>Teleostei</taxon>
        <taxon>Anguilliformes</taxon>
        <taxon>Synaphobranchidae</taxon>
        <taxon>Synaphobranchus</taxon>
    </lineage>
</organism>
<feature type="compositionally biased region" description="Low complexity" evidence="1">
    <location>
        <begin position="50"/>
        <end position="61"/>
    </location>
</feature>